<feature type="transmembrane region" description="Helical" evidence="1">
    <location>
        <begin position="79"/>
        <end position="96"/>
    </location>
</feature>
<dbReference type="EMBL" id="LSRE01000002">
    <property type="protein sequence ID" value="KXP01062.1"/>
    <property type="molecule type" value="Genomic_DNA"/>
</dbReference>
<feature type="transmembrane region" description="Helical" evidence="1">
    <location>
        <begin position="20"/>
        <end position="37"/>
    </location>
</feature>
<gene>
    <name evidence="2" type="ORF">AXK61_13860</name>
</gene>
<feature type="transmembrane region" description="Helical" evidence="1">
    <location>
        <begin position="49"/>
        <end position="67"/>
    </location>
</feature>
<protein>
    <submittedName>
        <fullName evidence="2">Uncharacterized protein</fullName>
    </submittedName>
</protein>
<dbReference type="Proteomes" id="UP000070409">
    <property type="component" value="Unassembled WGS sequence"/>
</dbReference>
<evidence type="ECO:0000313" key="3">
    <source>
        <dbReference type="Proteomes" id="UP000070409"/>
    </source>
</evidence>
<feature type="transmembrane region" description="Helical" evidence="1">
    <location>
        <begin position="117"/>
        <end position="142"/>
    </location>
</feature>
<keyword evidence="1" id="KW-1133">Transmembrane helix</keyword>
<keyword evidence="1" id="KW-0472">Membrane</keyword>
<dbReference type="RefSeq" id="WP_068743836.1">
    <property type="nucleotide sequence ID" value="NZ_LSRE01000002.1"/>
</dbReference>
<accession>A0A137ZS93</accession>
<keyword evidence="1" id="KW-0812">Transmembrane</keyword>
<proteinExistence type="predicted"/>
<feature type="transmembrane region" description="Helical" evidence="1">
    <location>
        <begin position="154"/>
        <end position="172"/>
    </location>
</feature>
<organism evidence="2 3">
    <name type="scientific">Tsukamurella pseudospumae</name>
    <dbReference type="NCBI Taxonomy" id="239498"/>
    <lineage>
        <taxon>Bacteria</taxon>
        <taxon>Bacillati</taxon>
        <taxon>Actinomycetota</taxon>
        <taxon>Actinomycetes</taxon>
        <taxon>Mycobacteriales</taxon>
        <taxon>Tsukamurellaceae</taxon>
        <taxon>Tsukamurella</taxon>
    </lineage>
</organism>
<name>A0A137ZS93_9ACTN</name>
<reference evidence="2 3" key="1">
    <citation type="submission" date="2016-02" db="EMBL/GenBank/DDBJ databases">
        <authorList>
            <person name="Teng J.L."/>
            <person name="Tang Y."/>
            <person name="Huang Y."/>
            <person name="Guo F."/>
            <person name="Wei W."/>
            <person name="Chen J.H."/>
            <person name="Wong S.Y."/>
            <person name="Lau S.K."/>
            <person name="Woo P.C."/>
        </authorList>
    </citation>
    <scope>NUCLEOTIDE SEQUENCE [LARGE SCALE GENOMIC DNA]</scope>
    <source>
        <strain evidence="2 3">JCM 13375</strain>
    </source>
</reference>
<evidence type="ECO:0000313" key="2">
    <source>
        <dbReference type="EMBL" id="KXP01062.1"/>
    </source>
</evidence>
<comment type="caution">
    <text evidence="2">The sequence shown here is derived from an EMBL/GenBank/DDBJ whole genome shotgun (WGS) entry which is preliminary data.</text>
</comment>
<keyword evidence="3" id="KW-1185">Reference proteome</keyword>
<evidence type="ECO:0000256" key="1">
    <source>
        <dbReference type="SAM" id="Phobius"/>
    </source>
</evidence>
<sequence>MSYVRGFLPWIVLAVASSTIGWQWGALGALAATAVVLHLDRRAGIRAGALEFGGAIYFVALAVLAFAAPHSPLEAYDGALSSGWLAVIAGVGLATGRPFTLAIARRSVDEETARHPMFLHVNMVITAVWTVSFAVTALLGAACVATGESELVRIAVQVAAFTVPALFTKTYVARIGERRAALAAA</sequence>